<evidence type="ECO:0000313" key="2">
    <source>
        <dbReference type="EMBL" id="QGZ42084.1"/>
    </source>
</evidence>
<evidence type="ECO:0000256" key="1">
    <source>
        <dbReference type="SAM" id="Phobius"/>
    </source>
</evidence>
<evidence type="ECO:0000313" key="5">
    <source>
        <dbReference type="Proteomes" id="UP000437862"/>
    </source>
</evidence>
<reference evidence="3 4" key="1">
    <citation type="journal article" date="2015" name="Stand. Genomic Sci.">
        <title>Genomic Encyclopedia of Bacterial and Archaeal Type Strains, Phase III: the genomes of soil and plant-associated and newly described type strains.</title>
        <authorList>
            <person name="Whitman W.B."/>
            <person name="Woyke T."/>
            <person name="Klenk H.P."/>
            <person name="Zhou Y."/>
            <person name="Lilburn T.G."/>
            <person name="Beck B.J."/>
            <person name="De Vos P."/>
            <person name="Vandamme P."/>
            <person name="Eisen J.A."/>
            <person name="Garrity G."/>
            <person name="Hugenholtz P."/>
            <person name="Kyrpides N.C."/>
        </authorList>
    </citation>
    <scope>NUCLEOTIDE SEQUENCE [LARGE SCALE GENOMIC DNA]</scope>
    <source>
        <strain evidence="3 4">CGMCC 1.10685</strain>
    </source>
</reference>
<sequence>MHSDSTNRVSQITLPDPYWRYLILFQSWTQLLSWAVAMAGVIGTVWLLIWLFGDHRLILGTLPAALVGGTPSLLFVGKARFSVSATALPEQAAAAAVLDEWNYVAVRGAGQDKQFRQKLPSWLRWTESEVTIGKRDGVIVYTGPRLLIRFMRKAALSAARQAGIKPAA</sequence>
<dbReference type="OrthoDB" id="8708541at2"/>
<gene>
    <name evidence="2" type="ORF">GO485_25580</name>
    <name evidence="3" type="ORF">IP92_04464</name>
</gene>
<dbReference type="RefSeq" id="WP_145879263.1">
    <property type="nucleotide sequence ID" value="NZ_CP046904.1"/>
</dbReference>
<feature type="transmembrane region" description="Helical" evidence="1">
    <location>
        <begin position="31"/>
        <end position="51"/>
    </location>
</feature>
<evidence type="ECO:0000313" key="3">
    <source>
        <dbReference type="EMBL" id="TWI44514.1"/>
    </source>
</evidence>
<keyword evidence="5" id="KW-1185">Reference proteome</keyword>
<evidence type="ECO:0000313" key="4">
    <source>
        <dbReference type="Proteomes" id="UP000315112"/>
    </source>
</evidence>
<keyword evidence="1" id="KW-0812">Transmembrane</keyword>
<feature type="transmembrane region" description="Helical" evidence="1">
    <location>
        <begin position="57"/>
        <end position="76"/>
    </location>
</feature>
<dbReference type="Proteomes" id="UP000437862">
    <property type="component" value="Chromosome"/>
</dbReference>
<reference evidence="3" key="2">
    <citation type="submission" date="2019-07" db="EMBL/GenBank/DDBJ databases">
        <authorList>
            <person name="Whitman W."/>
            <person name="Huntemann M."/>
            <person name="Clum A."/>
            <person name="Pillay M."/>
            <person name="Palaniappan K."/>
            <person name="Varghese N."/>
            <person name="Mikhailova N."/>
            <person name="Stamatis D."/>
            <person name="Reddy T."/>
            <person name="Daum C."/>
            <person name="Shapiro N."/>
            <person name="Ivanova N."/>
            <person name="Kyrpides N."/>
            <person name="Woyke T."/>
        </authorList>
    </citation>
    <scope>NUCLEOTIDE SEQUENCE</scope>
    <source>
        <strain evidence="3">CGMCC 1.10685</strain>
    </source>
</reference>
<dbReference type="AlphaFoldDB" id="A0A562PJ99"/>
<dbReference type="Proteomes" id="UP000315112">
    <property type="component" value="Unassembled WGS sequence"/>
</dbReference>
<reference evidence="2 5" key="3">
    <citation type="submission" date="2019-12" db="EMBL/GenBank/DDBJ databases">
        <title>Draft Genome Sequences of Six Type Strains of the Genus Massilia.</title>
        <authorList>
            <person name="Miess H."/>
            <person name="Frediansyah A."/>
            <person name="Goeker M."/>
            <person name="Gross H."/>
        </authorList>
    </citation>
    <scope>NUCLEOTIDE SEQUENCE [LARGE SCALE GENOMIC DNA]</scope>
    <source>
        <strain evidence="2 5">DSM 26639</strain>
    </source>
</reference>
<keyword evidence="1" id="KW-0472">Membrane</keyword>
<proteinExistence type="predicted"/>
<dbReference type="EMBL" id="CP046904">
    <property type="protein sequence ID" value="QGZ42084.1"/>
    <property type="molecule type" value="Genomic_DNA"/>
</dbReference>
<protein>
    <recommendedName>
        <fullName evidence="6">DUF2244 domain-containing protein</fullName>
    </recommendedName>
</protein>
<name>A0A562PJ99_9BURK</name>
<keyword evidence="1" id="KW-1133">Transmembrane helix</keyword>
<dbReference type="EMBL" id="VLKW01000009">
    <property type="protein sequence ID" value="TWI44514.1"/>
    <property type="molecule type" value="Genomic_DNA"/>
</dbReference>
<accession>A0A562PJ99</accession>
<organism evidence="3 4">
    <name type="scientific">Pseudoduganella flava</name>
    <dbReference type="NCBI Taxonomy" id="871742"/>
    <lineage>
        <taxon>Bacteria</taxon>
        <taxon>Pseudomonadati</taxon>
        <taxon>Pseudomonadota</taxon>
        <taxon>Betaproteobacteria</taxon>
        <taxon>Burkholderiales</taxon>
        <taxon>Oxalobacteraceae</taxon>
        <taxon>Telluria group</taxon>
        <taxon>Pseudoduganella</taxon>
    </lineage>
</organism>
<evidence type="ECO:0008006" key="6">
    <source>
        <dbReference type="Google" id="ProtNLM"/>
    </source>
</evidence>